<evidence type="ECO:0000313" key="1">
    <source>
        <dbReference type="EMBL" id="KAK6165103.1"/>
    </source>
</evidence>
<accession>A0AAN8G4T0</accession>
<evidence type="ECO:0000313" key="2">
    <source>
        <dbReference type="Proteomes" id="UP001347796"/>
    </source>
</evidence>
<sequence length="161" mass="18694">MQLEIFHQHCGHGGGWVLYFDATEEVIGKLSDHPKRIYYYPLLIKPLGEPPIPVAEKITYSHRTVDIAPFFLTLRRDKNYLHLKSPNPSRIEIDFSWPFIHSAWNNETLEDYLCKAYNCIINEEIWDSKTKIHICSAHILHKLSSNVGNLCKDTGLTKFIL</sequence>
<dbReference type="AlphaFoldDB" id="A0AAN8G4T0"/>
<gene>
    <name evidence="1" type="ORF">SNE40_023662</name>
</gene>
<protein>
    <submittedName>
        <fullName evidence="1">Uncharacterized protein</fullName>
    </submittedName>
</protein>
<organism evidence="1 2">
    <name type="scientific">Patella caerulea</name>
    <name type="common">Rayed Mediterranean limpet</name>
    <dbReference type="NCBI Taxonomy" id="87958"/>
    <lineage>
        <taxon>Eukaryota</taxon>
        <taxon>Metazoa</taxon>
        <taxon>Spiralia</taxon>
        <taxon>Lophotrochozoa</taxon>
        <taxon>Mollusca</taxon>
        <taxon>Gastropoda</taxon>
        <taxon>Patellogastropoda</taxon>
        <taxon>Patelloidea</taxon>
        <taxon>Patellidae</taxon>
        <taxon>Patella</taxon>
    </lineage>
</organism>
<proteinExistence type="predicted"/>
<dbReference type="EMBL" id="JAZGQO010000028">
    <property type="protein sequence ID" value="KAK6165103.1"/>
    <property type="molecule type" value="Genomic_DNA"/>
</dbReference>
<reference evidence="1 2" key="1">
    <citation type="submission" date="2024-01" db="EMBL/GenBank/DDBJ databases">
        <title>The genome of the rayed Mediterranean limpet Patella caerulea (Linnaeus, 1758).</title>
        <authorList>
            <person name="Anh-Thu Weber A."/>
            <person name="Halstead-Nussloch G."/>
        </authorList>
    </citation>
    <scope>NUCLEOTIDE SEQUENCE [LARGE SCALE GENOMIC DNA]</scope>
    <source>
        <strain evidence="1">AATW-2023a</strain>
        <tissue evidence="1">Whole specimen</tissue>
    </source>
</reference>
<dbReference type="Proteomes" id="UP001347796">
    <property type="component" value="Unassembled WGS sequence"/>
</dbReference>
<keyword evidence="2" id="KW-1185">Reference proteome</keyword>
<comment type="caution">
    <text evidence="1">The sequence shown here is derived from an EMBL/GenBank/DDBJ whole genome shotgun (WGS) entry which is preliminary data.</text>
</comment>
<name>A0AAN8G4T0_PATCE</name>